<feature type="non-terminal residue" evidence="1">
    <location>
        <position position="1"/>
    </location>
</feature>
<dbReference type="EMBL" id="JYDL01000541">
    <property type="protein sequence ID" value="KRX12294.1"/>
    <property type="molecule type" value="Genomic_DNA"/>
</dbReference>
<name>A0A0V0RCQ6_9BILA</name>
<sequence>LWIMSSHEARTDANQCSPGVSMTFSSRPNVPLFITNIAADGTQIAIPTVLFFLVTQVFVRNCEDESRILNDLHRITRERKVLVRSNKVMQ</sequence>
<protein>
    <submittedName>
        <fullName evidence="1">Uncharacterized protein</fullName>
    </submittedName>
</protein>
<proteinExistence type="predicted"/>
<comment type="caution">
    <text evidence="1">The sequence shown here is derived from an EMBL/GenBank/DDBJ whole genome shotgun (WGS) entry which is preliminary data.</text>
</comment>
<keyword evidence="2" id="KW-1185">Reference proteome</keyword>
<dbReference type="Proteomes" id="UP000054630">
    <property type="component" value="Unassembled WGS sequence"/>
</dbReference>
<accession>A0A0V0RCQ6</accession>
<evidence type="ECO:0000313" key="2">
    <source>
        <dbReference type="Proteomes" id="UP000054630"/>
    </source>
</evidence>
<evidence type="ECO:0000313" key="1">
    <source>
        <dbReference type="EMBL" id="KRX12294.1"/>
    </source>
</evidence>
<reference evidence="1 2" key="1">
    <citation type="submission" date="2015-01" db="EMBL/GenBank/DDBJ databases">
        <title>Evolution of Trichinella species and genotypes.</title>
        <authorList>
            <person name="Korhonen P.K."/>
            <person name="Edoardo P."/>
            <person name="Giuseppe L.R."/>
            <person name="Gasser R.B."/>
        </authorList>
    </citation>
    <scope>NUCLEOTIDE SEQUENCE [LARGE SCALE GENOMIC DNA]</scope>
    <source>
        <strain evidence="1">ISS37</strain>
    </source>
</reference>
<gene>
    <name evidence="1" type="ORF">T07_3009</name>
</gene>
<organism evidence="1 2">
    <name type="scientific">Trichinella nelsoni</name>
    <dbReference type="NCBI Taxonomy" id="6336"/>
    <lineage>
        <taxon>Eukaryota</taxon>
        <taxon>Metazoa</taxon>
        <taxon>Ecdysozoa</taxon>
        <taxon>Nematoda</taxon>
        <taxon>Enoplea</taxon>
        <taxon>Dorylaimia</taxon>
        <taxon>Trichinellida</taxon>
        <taxon>Trichinellidae</taxon>
        <taxon>Trichinella</taxon>
    </lineage>
</organism>
<feature type="non-terminal residue" evidence="1">
    <location>
        <position position="90"/>
    </location>
</feature>
<dbReference type="AlphaFoldDB" id="A0A0V0RCQ6"/>
<dbReference type="OrthoDB" id="10400472at2759"/>